<accession>A0A538SEW6</accession>
<keyword evidence="1 8" id="KW-0444">Lipid biosynthesis</keyword>
<evidence type="ECO:0000256" key="4">
    <source>
        <dbReference type="ARBA" id="ARBA00022832"/>
    </source>
</evidence>
<comment type="similarity">
    <text evidence="8">Belongs to the P-Pant transferase superfamily. AcpS family.</text>
</comment>
<comment type="caution">
    <text evidence="10">The sequence shown here is derived from an EMBL/GenBank/DDBJ whole genome shotgun (WGS) entry which is preliminary data.</text>
</comment>
<reference evidence="10 11" key="1">
    <citation type="journal article" date="2019" name="Nat. Microbiol.">
        <title>Mediterranean grassland soil C-N compound turnover is dependent on rainfall and depth, and is mediated by genomically divergent microorganisms.</title>
        <authorList>
            <person name="Diamond S."/>
            <person name="Andeer P.F."/>
            <person name="Li Z."/>
            <person name="Crits-Christoph A."/>
            <person name="Burstein D."/>
            <person name="Anantharaman K."/>
            <person name="Lane K.R."/>
            <person name="Thomas B.C."/>
            <person name="Pan C."/>
            <person name="Northen T.R."/>
            <person name="Banfield J.F."/>
        </authorList>
    </citation>
    <scope>NUCLEOTIDE SEQUENCE [LARGE SCALE GENOMIC DNA]</scope>
    <source>
        <strain evidence="10">WS_1</strain>
    </source>
</reference>
<proteinExistence type="inferred from homology"/>
<protein>
    <recommendedName>
        <fullName evidence="8">Holo-[acyl-carrier-protein] synthase</fullName>
        <shortName evidence="8">Holo-ACP synthase</shortName>
        <ecNumber evidence="8">2.7.8.7</ecNumber>
    </recommendedName>
    <alternativeName>
        <fullName evidence="8">4'-phosphopantetheinyl transferase AcpS</fullName>
    </alternativeName>
</protein>
<evidence type="ECO:0000256" key="8">
    <source>
        <dbReference type="HAMAP-Rule" id="MF_00101"/>
    </source>
</evidence>
<dbReference type="HAMAP" id="MF_00101">
    <property type="entry name" value="AcpS"/>
    <property type="match status" value="1"/>
</dbReference>
<evidence type="ECO:0000256" key="5">
    <source>
        <dbReference type="ARBA" id="ARBA00022842"/>
    </source>
</evidence>
<evidence type="ECO:0000256" key="3">
    <source>
        <dbReference type="ARBA" id="ARBA00022723"/>
    </source>
</evidence>
<keyword evidence="3 8" id="KW-0479">Metal-binding</keyword>
<comment type="subcellular location">
    <subcellularLocation>
        <location evidence="8">Cytoplasm</location>
    </subcellularLocation>
</comment>
<dbReference type="InterPro" id="IPR004568">
    <property type="entry name" value="Ppantetheine-prot_Trfase_dom"/>
</dbReference>
<dbReference type="Pfam" id="PF01648">
    <property type="entry name" value="ACPS"/>
    <property type="match status" value="1"/>
</dbReference>
<evidence type="ECO:0000313" key="10">
    <source>
        <dbReference type="EMBL" id="TMQ49900.1"/>
    </source>
</evidence>
<dbReference type="GO" id="GO:0000287">
    <property type="term" value="F:magnesium ion binding"/>
    <property type="evidence" value="ECO:0007669"/>
    <property type="project" value="UniProtKB-UniRule"/>
</dbReference>
<sequence length="119" mass="13029">MVSVGVDIVEVGRIAGAIERWGPRFLERIFTPKEIAYCTPRARAAESFAVRFAAKEAFAKALKVGRVSIWREVEVVRSEGPRPAVQLHGAARQLVGTRRVDLSLSHAAKHAVAVVLVED</sequence>
<dbReference type="InterPro" id="IPR037143">
    <property type="entry name" value="4-PPantetheinyl_Trfase_dom_sf"/>
</dbReference>
<organism evidence="10 11">
    <name type="scientific">Eiseniibacteriota bacterium</name>
    <dbReference type="NCBI Taxonomy" id="2212470"/>
    <lineage>
        <taxon>Bacteria</taxon>
        <taxon>Candidatus Eiseniibacteriota</taxon>
    </lineage>
</organism>
<evidence type="ECO:0000256" key="1">
    <source>
        <dbReference type="ARBA" id="ARBA00022516"/>
    </source>
</evidence>
<comment type="cofactor">
    <cofactor evidence="8">
        <name>Mg(2+)</name>
        <dbReference type="ChEBI" id="CHEBI:18420"/>
    </cofactor>
</comment>
<feature type="binding site" evidence="8">
    <location>
        <position position="7"/>
    </location>
    <ligand>
        <name>Mg(2+)</name>
        <dbReference type="ChEBI" id="CHEBI:18420"/>
    </ligand>
</feature>
<feature type="binding site" evidence="8">
    <location>
        <position position="56"/>
    </location>
    <ligand>
        <name>Mg(2+)</name>
        <dbReference type="ChEBI" id="CHEBI:18420"/>
    </ligand>
</feature>
<comment type="function">
    <text evidence="8">Transfers the 4'-phosphopantetheine moiety from coenzyme A to a Ser of acyl-carrier-protein.</text>
</comment>
<dbReference type="NCBIfam" id="TIGR00556">
    <property type="entry name" value="pantethn_trn"/>
    <property type="match status" value="1"/>
</dbReference>
<evidence type="ECO:0000256" key="6">
    <source>
        <dbReference type="ARBA" id="ARBA00023098"/>
    </source>
</evidence>
<name>A0A538SEW6_UNCEI</name>
<keyword evidence="5 8" id="KW-0460">Magnesium</keyword>
<evidence type="ECO:0000259" key="9">
    <source>
        <dbReference type="Pfam" id="PF01648"/>
    </source>
</evidence>
<dbReference type="Proteomes" id="UP000316292">
    <property type="component" value="Unassembled WGS sequence"/>
</dbReference>
<dbReference type="GO" id="GO:0006633">
    <property type="term" value="P:fatty acid biosynthetic process"/>
    <property type="evidence" value="ECO:0007669"/>
    <property type="project" value="UniProtKB-UniRule"/>
</dbReference>
<evidence type="ECO:0000256" key="7">
    <source>
        <dbReference type="ARBA" id="ARBA00023160"/>
    </source>
</evidence>
<keyword evidence="6 8" id="KW-0443">Lipid metabolism</keyword>
<dbReference type="AlphaFoldDB" id="A0A538SEW6"/>
<dbReference type="EMBL" id="VBOR01000048">
    <property type="protein sequence ID" value="TMQ49900.1"/>
    <property type="molecule type" value="Genomic_DNA"/>
</dbReference>
<dbReference type="NCBIfam" id="TIGR00516">
    <property type="entry name" value="acpS"/>
    <property type="match status" value="1"/>
</dbReference>
<dbReference type="EC" id="2.7.8.7" evidence="8"/>
<dbReference type="Gene3D" id="3.90.470.20">
    <property type="entry name" value="4'-phosphopantetheinyl transferase domain"/>
    <property type="match status" value="1"/>
</dbReference>
<comment type="catalytic activity">
    <reaction evidence="8">
        <text>apo-[ACP] + CoA = holo-[ACP] + adenosine 3',5'-bisphosphate + H(+)</text>
        <dbReference type="Rhea" id="RHEA:12068"/>
        <dbReference type="Rhea" id="RHEA-COMP:9685"/>
        <dbReference type="Rhea" id="RHEA-COMP:9690"/>
        <dbReference type="ChEBI" id="CHEBI:15378"/>
        <dbReference type="ChEBI" id="CHEBI:29999"/>
        <dbReference type="ChEBI" id="CHEBI:57287"/>
        <dbReference type="ChEBI" id="CHEBI:58343"/>
        <dbReference type="ChEBI" id="CHEBI:64479"/>
        <dbReference type="EC" id="2.7.8.7"/>
    </reaction>
</comment>
<evidence type="ECO:0000313" key="11">
    <source>
        <dbReference type="Proteomes" id="UP000316292"/>
    </source>
</evidence>
<dbReference type="InterPro" id="IPR008278">
    <property type="entry name" value="4-PPantetheinyl_Trfase_dom"/>
</dbReference>
<keyword evidence="8" id="KW-0963">Cytoplasm</keyword>
<dbReference type="InterPro" id="IPR002582">
    <property type="entry name" value="ACPS"/>
</dbReference>
<keyword evidence="2 8" id="KW-0808">Transferase</keyword>
<evidence type="ECO:0000256" key="2">
    <source>
        <dbReference type="ARBA" id="ARBA00022679"/>
    </source>
</evidence>
<keyword evidence="7 8" id="KW-0275">Fatty acid biosynthesis</keyword>
<dbReference type="GO" id="GO:0005737">
    <property type="term" value="C:cytoplasm"/>
    <property type="evidence" value="ECO:0007669"/>
    <property type="project" value="UniProtKB-SubCell"/>
</dbReference>
<dbReference type="GO" id="GO:0008897">
    <property type="term" value="F:holo-[acyl-carrier-protein] synthase activity"/>
    <property type="evidence" value="ECO:0007669"/>
    <property type="project" value="UniProtKB-UniRule"/>
</dbReference>
<feature type="domain" description="4'-phosphopantetheinyl transferase" evidence="9">
    <location>
        <begin position="3"/>
        <end position="113"/>
    </location>
</feature>
<gene>
    <name evidence="8 10" type="primary">acpS</name>
    <name evidence="10" type="ORF">E6K71_03755</name>
</gene>
<dbReference type="SUPFAM" id="SSF56214">
    <property type="entry name" value="4'-phosphopantetheinyl transferase"/>
    <property type="match status" value="1"/>
</dbReference>
<keyword evidence="4 8" id="KW-0276">Fatty acid metabolism</keyword>